<dbReference type="Proteomes" id="UP000002357">
    <property type="component" value="Plasmid pSCL4"/>
</dbReference>
<keyword evidence="5" id="KW-0614">Plasmid</keyword>
<dbReference type="eggNOG" id="COG1051">
    <property type="taxonomic scope" value="Bacteria"/>
</dbReference>
<evidence type="ECO:0000259" key="4">
    <source>
        <dbReference type="PROSITE" id="PS51462"/>
    </source>
</evidence>
<feature type="region of interest" description="Disordered" evidence="3">
    <location>
        <begin position="1"/>
        <end position="22"/>
    </location>
</feature>
<dbReference type="GO" id="GO:0016787">
    <property type="term" value="F:hydrolase activity"/>
    <property type="evidence" value="ECO:0007669"/>
    <property type="project" value="UniProtKB-KW"/>
</dbReference>
<dbReference type="Gene3D" id="3.90.79.10">
    <property type="entry name" value="Nucleoside Triphosphate Pyrophosphohydrolase"/>
    <property type="match status" value="1"/>
</dbReference>
<evidence type="ECO:0000256" key="2">
    <source>
        <dbReference type="ARBA" id="ARBA00022801"/>
    </source>
</evidence>
<evidence type="ECO:0000256" key="3">
    <source>
        <dbReference type="SAM" id="MobiDB-lite"/>
    </source>
</evidence>
<dbReference type="InterPro" id="IPR000086">
    <property type="entry name" value="NUDIX_hydrolase_dom"/>
</dbReference>
<name>D5SJ42_STRCL</name>
<accession>D5SJ42</accession>
<dbReference type="RefSeq" id="WP_003963101.1">
    <property type="nucleotide sequence ID" value="NZ_CM000914.1"/>
</dbReference>
<evidence type="ECO:0000313" key="6">
    <source>
        <dbReference type="Proteomes" id="UP000002357"/>
    </source>
</evidence>
<dbReference type="PANTHER" id="PTHR43046">
    <property type="entry name" value="GDP-MANNOSE MANNOSYL HYDROLASE"/>
    <property type="match status" value="1"/>
</dbReference>
<sequence length="154" mass="16089">MLRTAPSAAVHPAAGFTASHRSPGRVTAVITRPGRGEVLLVARRGPGGALRWQLPTSGIRSGETAAAAARRAALDDTGVRVDPDVRLEHTGARAECRQIHMVCTVTAGVAYVPPGRGIADVAWVSPTALTAYLPRLCASLHRLLNPRPVPGLTP</sequence>
<dbReference type="PANTHER" id="PTHR43046:SF2">
    <property type="entry name" value="8-OXO-DGTP DIPHOSPHATASE-RELATED"/>
    <property type="match status" value="1"/>
</dbReference>
<proteinExistence type="predicted"/>
<dbReference type="AlphaFoldDB" id="D5SJ42"/>
<keyword evidence="2 5" id="KW-0378">Hydrolase</keyword>
<dbReference type="SUPFAM" id="SSF55811">
    <property type="entry name" value="Nudix"/>
    <property type="match status" value="1"/>
</dbReference>
<keyword evidence="6" id="KW-1185">Reference proteome</keyword>
<dbReference type="GeneID" id="93733599"/>
<evidence type="ECO:0000256" key="1">
    <source>
        <dbReference type="ARBA" id="ARBA00001946"/>
    </source>
</evidence>
<evidence type="ECO:0000313" key="5">
    <source>
        <dbReference type="EMBL" id="EFG03935.2"/>
    </source>
</evidence>
<organism evidence="5 6">
    <name type="scientific">Streptomyces clavuligerus</name>
    <dbReference type="NCBI Taxonomy" id="1901"/>
    <lineage>
        <taxon>Bacteria</taxon>
        <taxon>Bacillati</taxon>
        <taxon>Actinomycetota</taxon>
        <taxon>Actinomycetes</taxon>
        <taxon>Kitasatosporales</taxon>
        <taxon>Streptomycetaceae</taxon>
        <taxon>Streptomyces</taxon>
    </lineage>
</organism>
<dbReference type="Pfam" id="PF00293">
    <property type="entry name" value="NUDIX"/>
    <property type="match status" value="1"/>
</dbReference>
<protein>
    <submittedName>
        <fullName evidence="5">NUDIX hydrolase</fullName>
    </submittedName>
</protein>
<comment type="cofactor">
    <cofactor evidence="1">
        <name>Mg(2+)</name>
        <dbReference type="ChEBI" id="CHEBI:18420"/>
    </cofactor>
</comment>
<dbReference type="PROSITE" id="PS51462">
    <property type="entry name" value="NUDIX"/>
    <property type="match status" value="1"/>
</dbReference>
<gene>
    <name evidence="5" type="ORF">SCLAV_p0445</name>
</gene>
<dbReference type="EMBL" id="CM000914">
    <property type="protein sequence ID" value="EFG03935.2"/>
    <property type="molecule type" value="Genomic_DNA"/>
</dbReference>
<reference evidence="5 6" key="1">
    <citation type="journal article" date="2010" name="Genome Biol. Evol.">
        <title>The sequence of a 1.8-mb bacterial linear plasmid reveals a rich evolutionary reservoir of secondary metabolic pathways.</title>
        <authorList>
            <person name="Medema M.H."/>
            <person name="Trefzer A."/>
            <person name="Kovalchuk A."/>
            <person name="van den Berg M."/>
            <person name="Mueller U."/>
            <person name="Heijne W."/>
            <person name="Wu L."/>
            <person name="Alam M.T."/>
            <person name="Ronning C.M."/>
            <person name="Nierman W.C."/>
            <person name="Bovenberg R.A.L."/>
            <person name="Breitling R."/>
            <person name="Takano E."/>
        </authorList>
    </citation>
    <scope>NUCLEOTIDE SEQUENCE [LARGE SCALE GENOMIC DNA]</scope>
    <source>
        <strain evidence="6">ATCC 27064 / DSM 738 / JCM 4710 / NBRC 13307 / NCIMB 12785 / NRRL 3585 / VKM Ac-602</strain>
        <plasmid evidence="5">pSCL4</plasmid>
    </source>
</reference>
<dbReference type="OrthoDB" id="9761969at2"/>
<dbReference type="InterPro" id="IPR015797">
    <property type="entry name" value="NUDIX_hydrolase-like_dom_sf"/>
</dbReference>
<feature type="domain" description="Nudix hydrolase" evidence="4">
    <location>
        <begin position="20"/>
        <end position="150"/>
    </location>
</feature>
<geneLocation type="plasmid" evidence="5 6">
    <name>pSCL4</name>
</geneLocation>